<evidence type="ECO:0000256" key="11">
    <source>
        <dbReference type="ARBA" id="ARBA00022989"/>
    </source>
</evidence>
<keyword evidence="6 15" id="KW-0597">Phosphoprotein</keyword>
<organism evidence="19 20">
    <name type="scientific">Pseudomonas baltica</name>
    <dbReference type="NCBI Taxonomy" id="2762576"/>
    <lineage>
        <taxon>Bacteria</taxon>
        <taxon>Pseudomonadati</taxon>
        <taxon>Pseudomonadota</taxon>
        <taxon>Gammaproteobacteria</taxon>
        <taxon>Pseudomonadales</taxon>
        <taxon>Pseudomonadaceae</taxon>
        <taxon>Pseudomonas</taxon>
    </lineage>
</organism>
<dbReference type="SMART" id="SM00387">
    <property type="entry name" value="HATPase_c"/>
    <property type="match status" value="1"/>
</dbReference>
<keyword evidence="9" id="KW-0418">Kinase</keyword>
<evidence type="ECO:0000256" key="4">
    <source>
        <dbReference type="ARBA" id="ARBA00022475"/>
    </source>
</evidence>
<evidence type="ECO:0000256" key="15">
    <source>
        <dbReference type="PROSITE-ProRule" id="PRU00169"/>
    </source>
</evidence>
<dbReference type="Gene3D" id="3.40.190.10">
    <property type="entry name" value="Periplasmic binding protein-like II"/>
    <property type="match status" value="2"/>
</dbReference>
<dbReference type="GO" id="GO:0009927">
    <property type="term" value="F:histidine phosphotransfer kinase activity"/>
    <property type="evidence" value="ECO:0007669"/>
    <property type="project" value="TreeGrafter"/>
</dbReference>
<evidence type="ECO:0000256" key="8">
    <source>
        <dbReference type="ARBA" id="ARBA00022692"/>
    </source>
</evidence>
<dbReference type="InterPro" id="IPR001789">
    <property type="entry name" value="Sig_transdc_resp-reg_receiver"/>
</dbReference>
<evidence type="ECO:0000259" key="17">
    <source>
        <dbReference type="PROSITE" id="PS50110"/>
    </source>
</evidence>
<feature type="modified residue" description="4-aspartylphosphate" evidence="15">
    <location>
        <position position="611"/>
    </location>
</feature>
<dbReference type="EMBL" id="JACMYH010000001">
    <property type="protein sequence ID" value="MBC2677210.1"/>
    <property type="molecule type" value="Genomic_DNA"/>
</dbReference>
<dbReference type="CDD" id="cd01007">
    <property type="entry name" value="PBP2_BvgS_HisK_like"/>
    <property type="match status" value="1"/>
</dbReference>
<dbReference type="Pfam" id="PF00072">
    <property type="entry name" value="Response_reg"/>
    <property type="match status" value="1"/>
</dbReference>
<gene>
    <name evidence="19" type="ORF">H7993_02300</name>
</gene>
<name>A0A7X1G2D8_9PSED</name>
<keyword evidence="10" id="KW-0067">ATP-binding</keyword>
<evidence type="ECO:0000256" key="5">
    <source>
        <dbReference type="ARBA" id="ARBA00022519"/>
    </source>
</evidence>
<keyword evidence="11" id="KW-1133">Transmembrane helix</keyword>
<feature type="domain" description="Histidine kinase" evidence="16">
    <location>
        <begin position="314"/>
        <end position="536"/>
    </location>
</feature>
<evidence type="ECO:0000256" key="6">
    <source>
        <dbReference type="ARBA" id="ARBA00022553"/>
    </source>
</evidence>
<keyword evidence="5" id="KW-0997">Cell inner membrane</keyword>
<dbReference type="CDD" id="cd00088">
    <property type="entry name" value="HPT"/>
    <property type="match status" value="1"/>
</dbReference>
<keyword evidence="7" id="KW-0808">Transferase</keyword>
<dbReference type="CDD" id="cd17546">
    <property type="entry name" value="REC_hyHK_CKI1_RcsC-like"/>
    <property type="match status" value="1"/>
</dbReference>
<evidence type="ECO:0000256" key="13">
    <source>
        <dbReference type="ARBA" id="ARBA00023136"/>
    </source>
</evidence>
<dbReference type="Pfam" id="PF00512">
    <property type="entry name" value="HisKA"/>
    <property type="match status" value="1"/>
</dbReference>
<dbReference type="PANTHER" id="PTHR43047">
    <property type="entry name" value="TWO-COMPONENT HISTIDINE PROTEIN KINASE"/>
    <property type="match status" value="1"/>
</dbReference>
<keyword evidence="12" id="KW-0902">Two-component regulatory system</keyword>
<comment type="subcellular location">
    <subcellularLocation>
        <location evidence="2">Cell inner membrane</location>
        <topology evidence="2">Multi-pass membrane protein</topology>
    </subcellularLocation>
</comment>
<feature type="modified residue" description="Phosphohistidine" evidence="14">
    <location>
        <position position="733"/>
    </location>
</feature>
<dbReference type="InterPro" id="IPR001638">
    <property type="entry name" value="Solute-binding_3/MltF_N"/>
</dbReference>
<dbReference type="InterPro" id="IPR036890">
    <property type="entry name" value="HATPase_C_sf"/>
</dbReference>
<dbReference type="PANTHER" id="PTHR43047:SF72">
    <property type="entry name" value="OSMOSENSING HISTIDINE PROTEIN KINASE SLN1"/>
    <property type="match status" value="1"/>
</dbReference>
<dbReference type="InterPro" id="IPR003594">
    <property type="entry name" value="HATPase_dom"/>
</dbReference>
<dbReference type="EC" id="2.7.13.3" evidence="3"/>
<evidence type="ECO:0000259" key="16">
    <source>
        <dbReference type="PROSITE" id="PS50109"/>
    </source>
</evidence>
<dbReference type="PROSITE" id="PS50894">
    <property type="entry name" value="HPT"/>
    <property type="match status" value="1"/>
</dbReference>
<dbReference type="InterPro" id="IPR008207">
    <property type="entry name" value="Sig_transdc_His_kin_Hpt_dom"/>
</dbReference>
<dbReference type="Pfam" id="PF02518">
    <property type="entry name" value="HATPase_c"/>
    <property type="match status" value="1"/>
</dbReference>
<dbReference type="GO" id="GO:0005886">
    <property type="term" value="C:plasma membrane"/>
    <property type="evidence" value="ECO:0007669"/>
    <property type="project" value="UniProtKB-SubCell"/>
</dbReference>
<dbReference type="SUPFAM" id="SSF52172">
    <property type="entry name" value="CheY-like"/>
    <property type="match status" value="1"/>
</dbReference>
<dbReference type="AlphaFoldDB" id="A0A7X1G2D8"/>
<dbReference type="FunFam" id="3.30.565.10:FF:000010">
    <property type="entry name" value="Sensor histidine kinase RcsC"/>
    <property type="match status" value="1"/>
</dbReference>
<dbReference type="SUPFAM" id="SSF55874">
    <property type="entry name" value="ATPase domain of HSP90 chaperone/DNA topoisomerase II/histidine kinase"/>
    <property type="match status" value="1"/>
</dbReference>
<keyword evidence="4" id="KW-1003">Cell membrane</keyword>
<dbReference type="InterPro" id="IPR036097">
    <property type="entry name" value="HisK_dim/P_sf"/>
</dbReference>
<comment type="catalytic activity">
    <reaction evidence="1">
        <text>ATP + protein L-histidine = ADP + protein N-phospho-L-histidine.</text>
        <dbReference type="EC" id="2.7.13.3"/>
    </reaction>
</comment>
<evidence type="ECO:0000256" key="10">
    <source>
        <dbReference type="ARBA" id="ARBA00022840"/>
    </source>
</evidence>
<dbReference type="PROSITE" id="PS50110">
    <property type="entry name" value="RESPONSE_REGULATORY"/>
    <property type="match status" value="1"/>
</dbReference>
<dbReference type="CDD" id="cd16922">
    <property type="entry name" value="HATPase_EvgS-ArcB-TorS-like"/>
    <property type="match status" value="1"/>
</dbReference>
<dbReference type="Pfam" id="PF00497">
    <property type="entry name" value="SBP_bac_3"/>
    <property type="match status" value="1"/>
</dbReference>
<keyword evidence="20" id="KW-1185">Reference proteome</keyword>
<evidence type="ECO:0000313" key="20">
    <source>
        <dbReference type="Proteomes" id="UP000546173"/>
    </source>
</evidence>
<evidence type="ECO:0000259" key="18">
    <source>
        <dbReference type="PROSITE" id="PS50894"/>
    </source>
</evidence>
<evidence type="ECO:0000313" key="19">
    <source>
        <dbReference type="EMBL" id="MBC2677210.1"/>
    </source>
</evidence>
<dbReference type="PRINTS" id="PR00344">
    <property type="entry name" value="BCTRLSENSOR"/>
</dbReference>
<dbReference type="PROSITE" id="PS50109">
    <property type="entry name" value="HIS_KIN"/>
    <property type="match status" value="1"/>
</dbReference>
<dbReference type="InterPro" id="IPR003661">
    <property type="entry name" value="HisK_dim/P_dom"/>
</dbReference>
<sequence>MKPWAFPLIALCYSASLDARTLALTEAERGWIRDHPVVEYAVDPYWPIEYVENGQHQGLTRDYIDHIQRSTGLRLVRVPSPDWQSTQQSLASGRLMLASAVSERLLDAQPRSQLLLSQPYFFGATVAITRAGKPMLFTAGRLAGQTVAVKGGGGYEHYLRQHHPDVRLLLLGDAEQALAAVAEQRADVAIGLDAVLQPVLRRKYAGRLHLAGVVADMPVVLAMGVTPSEPLLRAIVDKALDSLTSKATDDIYDRWLAQTDFGAPTWQTLAQYYWLEIVVGLGLLLLLATLARRARVAQRRAQRSERRMARFLAMLGHEIRTPMNAVLSAIELLSRSHLGAREQQWVGLANDSAVNLLELLDDILEITRLDAGAVRLHLQPTDLAALGRSVAELYRLEAERKGLRLDYRALGFDQTLLSVDRLRVRQILTNLLSNAVKFTHHGQVSLALECRPTASGAGGWLEIRVSDSGVGIAPDRHNAVFEAFTQANGSTTERYGGSGLGLAICRELIQLMGGSIALRSEVGCGTVISCRLPVTLQALSPTLATALPAASVDTLVALRKTVLVVEDHVLNQRVIAQQLELLGYRCEVVGSGTQALGTLSAHDDLGLVLLDCQLPDLDGYALARKIRQIPGGYGHVPIVAISAASDPEHVQRCYASGMNDVLLKPLQLSELARVCGQFLRVAERSVAPLAPALDAATRRTLEQLLVTTCRDDLRELTQALQEQRLQAAIGLAHRMEGAARMAGALMLADAAEHLQQRLEAWPLPREAWQHGVDEVYRALDDIDKLPSR</sequence>
<dbReference type="Gene3D" id="1.10.287.130">
    <property type="match status" value="1"/>
</dbReference>
<keyword evidence="8" id="KW-0812">Transmembrane</keyword>
<accession>A0A7X1G2D8</accession>
<evidence type="ECO:0000256" key="1">
    <source>
        <dbReference type="ARBA" id="ARBA00000085"/>
    </source>
</evidence>
<dbReference type="SMART" id="SM00448">
    <property type="entry name" value="REC"/>
    <property type="match status" value="1"/>
</dbReference>
<evidence type="ECO:0000256" key="7">
    <source>
        <dbReference type="ARBA" id="ARBA00022679"/>
    </source>
</evidence>
<evidence type="ECO:0000256" key="2">
    <source>
        <dbReference type="ARBA" id="ARBA00004429"/>
    </source>
</evidence>
<evidence type="ECO:0000256" key="9">
    <source>
        <dbReference type="ARBA" id="ARBA00022777"/>
    </source>
</evidence>
<dbReference type="Gene3D" id="1.20.120.160">
    <property type="entry name" value="HPT domain"/>
    <property type="match status" value="1"/>
</dbReference>
<evidence type="ECO:0000256" key="3">
    <source>
        <dbReference type="ARBA" id="ARBA00012438"/>
    </source>
</evidence>
<dbReference type="InterPro" id="IPR005467">
    <property type="entry name" value="His_kinase_dom"/>
</dbReference>
<dbReference type="CDD" id="cd00082">
    <property type="entry name" value="HisKA"/>
    <property type="match status" value="1"/>
</dbReference>
<dbReference type="SUPFAM" id="SSF47226">
    <property type="entry name" value="Histidine-containing phosphotransfer domain, HPT domain"/>
    <property type="match status" value="1"/>
</dbReference>
<dbReference type="InterPro" id="IPR011006">
    <property type="entry name" value="CheY-like_superfamily"/>
</dbReference>
<dbReference type="Gene3D" id="3.40.50.2300">
    <property type="match status" value="1"/>
</dbReference>
<proteinExistence type="predicted"/>
<comment type="caution">
    <text evidence="19">The sequence shown here is derived from an EMBL/GenBank/DDBJ whole genome shotgun (WGS) entry which is preliminary data.</text>
</comment>
<keyword evidence="13" id="KW-0472">Membrane</keyword>
<evidence type="ECO:0000256" key="14">
    <source>
        <dbReference type="PROSITE-ProRule" id="PRU00110"/>
    </source>
</evidence>
<dbReference type="SMART" id="SM00062">
    <property type="entry name" value="PBPb"/>
    <property type="match status" value="1"/>
</dbReference>
<reference evidence="19 20" key="1">
    <citation type="submission" date="2020-08" db="EMBL/GenBank/DDBJ databases">
        <title>Pseudomonas sp. nov.</title>
        <authorList>
            <person name="Gieschler S."/>
            <person name="Fiedler G."/>
            <person name="Brinks E."/>
            <person name="Boehnlein C."/>
            <person name="Franz C.M.A.P."/>
            <person name="Kabisch J."/>
        </authorList>
    </citation>
    <scope>NUCLEOTIDE SEQUENCE [LARGE SCALE GENOMIC DNA]</scope>
    <source>
        <strain evidence="19 20">MBT-2</strain>
    </source>
</reference>
<dbReference type="Gene3D" id="3.30.565.10">
    <property type="entry name" value="Histidine kinase-like ATPase, C-terminal domain"/>
    <property type="match status" value="1"/>
</dbReference>
<evidence type="ECO:0000256" key="12">
    <source>
        <dbReference type="ARBA" id="ARBA00023012"/>
    </source>
</evidence>
<protein>
    <recommendedName>
        <fullName evidence="3">histidine kinase</fullName>
        <ecNumber evidence="3">2.7.13.3</ecNumber>
    </recommendedName>
</protein>
<dbReference type="SUPFAM" id="SSF53850">
    <property type="entry name" value="Periplasmic binding protein-like II"/>
    <property type="match status" value="1"/>
</dbReference>
<dbReference type="GO" id="GO:0000155">
    <property type="term" value="F:phosphorelay sensor kinase activity"/>
    <property type="evidence" value="ECO:0007669"/>
    <property type="project" value="InterPro"/>
</dbReference>
<dbReference type="RefSeq" id="WP_185793298.1">
    <property type="nucleotide sequence ID" value="NZ_JACMYH010000001.1"/>
</dbReference>
<dbReference type="Pfam" id="PF01627">
    <property type="entry name" value="Hpt"/>
    <property type="match status" value="1"/>
</dbReference>
<feature type="domain" description="HPt" evidence="18">
    <location>
        <begin position="694"/>
        <end position="788"/>
    </location>
</feature>
<dbReference type="SUPFAM" id="SSF47384">
    <property type="entry name" value="Homodimeric domain of signal transducing histidine kinase"/>
    <property type="match status" value="1"/>
</dbReference>
<keyword evidence="10" id="KW-0547">Nucleotide-binding</keyword>
<dbReference type="SMART" id="SM00388">
    <property type="entry name" value="HisKA"/>
    <property type="match status" value="1"/>
</dbReference>
<feature type="domain" description="Response regulatory" evidence="17">
    <location>
        <begin position="561"/>
        <end position="679"/>
    </location>
</feature>
<dbReference type="InterPro" id="IPR004358">
    <property type="entry name" value="Sig_transdc_His_kin-like_C"/>
</dbReference>
<dbReference type="Proteomes" id="UP000546173">
    <property type="component" value="Unassembled WGS sequence"/>
</dbReference>
<dbReference type="InterPro" id="IPR036641">
    <property type="entry name" value="HPT_dom_sf"/>
</dbReference>